<evidence type="ECO:0000256" key="1">
    <source>
        <dbReference type="SAM" id="MobiDB-lite"/>
    </source>
</evidence>
<feature type="domain" description="Choice-of-anchor A" evidence="5">
    <location>
        <begin position="76"/>
        <end position="342"/>
    </location>
</feature>
<name>A0ABX2A3E1_9MICO</name>
<evidence type="ECO:0000313" key="6">
    <source>
        <dbReference type="EMBL" id="NOV97372.1"/>
    </source>
</evidence>
<dbReference type="Pfam" id="PF19407">
    <property type="entry name" value="DUF5979"/>
    <property type="match status" value="1"/>
</dbReference>
<evidence type="ECO:0000256" key="3">
    <source>
        <dbReference type="SAM" id="SignalP"/>
    </source>
</evidence>
<evidence type="ECO:0000256" key="2">
    <source>
        <dbReference type="SAM" id="Phobius"/>
    </source>
</evidence>
<keyword evidence="2" id="KW-1133">Transmembrane helix</keyword>
<feature type="compositionally biased region" description="Polar residues" evidence="1">
    <location>
        <begin position="509"/>
        <end position="524"/>
    </location>
</feature>
<accession>A0ABX2A3E1</accession>
<evidence type="ECO:0000313" key="7">
    <source>
        <dbReference type="Proteomes" id="UP000757540"/>
    </source>
</evidence>
<dbReference type="Pfam" id="PF20597">
    <property type="entry name" value="pAdhesive_15"/>
    <property type="match status" value="1"/>
</dbReference>
<dbReference type="InterPro" id="IPR026588">
    <property type="entry name" value="Choice_anch_A"/>
</dbReference>
<sequence length="574" mass="56811">MTHAVERGAVPGRLRRAATLVAATSLALGGALAATVGPGATPAAAAVPADRCAAEGEMPGIGNVPTFTDGNVAVYAGGDYLAAGTAAESEGLLLVRGDATFAKDSGGVFNVGSVGVGSGISPAPGETMLAVGGDLVVADSTEVHVGALVDGGGAVRVGGSLTPGGGVDAFGATVTDSLGEASAMAPYEDFQTTITEVSSDLAGAEITGTVERSGNQVVLRGAGGPGLESFSIAAADLNGATEVYLDGVDEGAAVAITVTGGPVDFAPTYLALDGERVDDFTSDSFGNAASRLLWNFADAEQITIGGSSQFMGTILAPVADAEITASTNGRVYVGGDLTTSGTGNEQHNYPWIGAPETSCVAETVEVGGFSVVKEVTGAGADLVDPGTEFSVEYAATVDGEPVAGTLVVPADGTVVQGPQDLPTGTVVTFAESGLPQVDGVVWGAAEFSPSSVTVAADEVVLVTLTNTADVVGTEEETPEPTPEVTEPGDETTAEGDEPVGSQDEDRQDTAGQEVTGTDPGTQTADQVVATSDETGMLPVTGTEAGIVAAVAVALLAVGAWLTIMARRRVGDGRA</sequence>
<dbReference type="EMBL" id="JABEZU010000002">
    <property type="protein sequence ID" value="NOV97372.1"/>
    <property type="molecule type" value="Genomic_DNA"/>
</dbReference>
<organism evidence="6 7">
    <name type="scientific">Isoptericola halotolerans</name>
    <dbReference type="NCBI Taxonomy" id="300560"/>
    <lineage>
        <taxon>Bacteria</taxon>
        <taxon>Bacillati</taxon>
        <taxon>Actinomycetota</taxon>
        <taxon>Actinomycetes</taxon>
        <taxon>Micrococcales</taxon>
        <taxon>Promicromonosporaceae</taxon>
        <taxon>Isoptericola</taxon>
    </lineage>
</organism>
<protein>
    <submittedName>
        <fullName evidence="6">Choice-of-anchor A domain-containing protein</fullName>
    </submittedName>
</protein>
<proteinExistence type="predicted"/>
<comment type="caution">
    <text evidence="6">The sequence shown here is derived from an EMBL/GenBank/DDBJ whole genome shotgun (WGS) entry which is preliminary data.</text>
</comment>
<gene>
    <name evidence="6" type="ORF">HDG69_001947</name>
</gene>
<feature type="region of interest" description="Disordered" evidence="1">
    <location>
        <begin position="468"/>
        <end position="524"/>
    </location>
</feature>
<feature type="signal peptide" evidence="3">
    <location>
        <begin position="1"/>
        <end position="33"/>
    </location>
</feature>
<keyword evidence="3" id="KW-0732">Signal</keyword>
<keyword evidence="2" id="KW-0472">Membrane</keyword>
<reference evidence="6 7" key="1">
    <citation type="submission" date="2020-05" db="EMBL/GenBank/DDBJ databases">
        <title>Genomic Encyclopedia of Type Strains, Phase III (KMG-III): the genomes of soil and plant-associated and newly described type strains.</title>
        <authorList>
            <person name="Whitman W."/>
        </authorList>
    </citation>
    <scope>NUCLEOTIDE SEQUENCE [LARGE SCALE GENOMIC DNA]</scope>
    <source>
        <strain evidence="6 7">KCTC 19046</strain>
    </source>
</reference>
<keyword evidence="7" id="KW-1185">Reference proteome</keyword>
<feature type="chain" id="PRO_5046876110" evidence="3">
    <location>
        <begin position="34"/>
        <end position="574"/>
    </location>
</feature>
<evidence type="ECO:0000259" key="4">
    <source>
        <dbReference type="Pfam" id="PF19407"/>
    </source>
</evidence>
<dbReference type="InterPro" id="IPR046022">
    <property type="entry name" value="DUF5979"/>
</dbReference>
<feature type="domain" description="DUF5979" evidence="4">
    <location>
        <begin position="369"/>
        <end position="468"/>
    </location>
</feature>
<feature type="transmembrane region" description="Helical" evidence="2">
    <location>
        <begin position="544"/>
        <end position="563"/>
    </location>
</feature>
<keyword evidence="2" id="KW-0812">Transmembrane</keyword>
<feature type="compositionally biased region" description="Acidic residues" evidence="1">
    <location>
        <begin position="486"/>
        <end position="497"/>
    </location>
</feature>
<dbReference type="RefSeq" id="WP_171783590.1">
    <property type="nucleotide sequence ID" value="NZ_BAAAML010000006.1"/>
</dbReference>
<dbReference type="NCBIfam" id="TIGR04215">
    <property type="entry name" value="choice_anch_A"/>
    <property type="match status" value="1"/>
</dbReference>
<dbReference type="Proteomes" id="UP000757540">
    <property type="component" value="Unassembled WGS sequence"/>
</dbReference>
<evidence type="ECO:0000259" key="5">
    <source>
        <dbReference type="Pfam" id="PF20597"/>
    </source>
</evidence>